<proteinExistence type="predicted"/>
<protein>
    <submittedName>
        <fullName evidence="1">Uncharacterized protein</fullName>
    </submittedName>
</protein>
<accession>X0ZAW7</accession>
<organism evidence="1">
    <name type="scientific">marine sediment metagenome</name>
    <dbReference type="NCBI Taxonomy" id="412755"/>
    <lineage>
        <taxon>unclassified sequences</taxon>
        <taxon>metagenomes</taxon>
        <taxon>ecological metagenomes</taxon>
    </lineage>
</organism>
<reference evidence="1" key="1">
    <citation type="journal article" date="2014" name="Front. Microbiol.">
        <title>High frequency of phylogenetically diverse reductive dehalogenase-homologous genes in deep subseafloor sedimentary metagenomes.</title>
        <authorList>
            <person name="Kawai M."/>
            <person name="Futagami T."/>
            <person name="Toyoda A."/>
            <person name="Takaki Y."/>
            <person name="Nishi S."/>
            <person name="Hori S."/>
            <person name="Arai W."/>
            <person name="Tsubouchi T."/>
            <person name="Morono Y."/>
            <person name="Uchiyama I."/>
            <person name="Ito T."/>
            <person name="Fujiyama A."/>
            <person name="Inagaki F."/>
            <person name="Takami H."/>
        </authorList>
    </citation>
    <scope>NUCLEOTIDE SEQUENCE</scope>
    <source>
        <strain evidence="1">Expedition CK06-06</strain>
    </source>
</reference>
<sequence length="51" mass="5902">MKNLILLILIIMLLLFIFLAPNSYKYEDFASSYSIIIVEHEEPNSIQPISC</sequence>
<dbReference type="AlphaFoldDB" id="X0ZAW7"/>
<dbReference type="EMBL" id="BART01007415">
    <property type="protein sequence ID" value="GAG57548.1"/>
    <property type="molecule type" value="Genomic_DNA"/>
</dbReference>
<comment type="caution">
    <text evidence="1">The sequence shown here is derived from an EMBL/GenBank/DDBJ whole genome shotgun (WGS) entry which is preliminary data.</text>
</comment>
<name>X0ZAW7_9ZZZZ</name>
<evidence type="ECO:0000313" key="1">
    <source>
        <dbReference type="EMBL" id="GAG57548.1"/>
    </source>
</evidence>
<gene>
    <name evidence="1" type="ORF">S01H4_16874</name>
</gene>